<dbReference type="OrthoDB" id="6434726at2759"/>
<gene>
    <name evidence="1" type="primary">AVEN_32614_1</name>
    <name evidence="1" type="ORF">TNCT_518191</name>
</gene>
<protein>
    <submittedName>
        <fullName evidence="1">Uncharacterized protein</fullName>
    </submittedName>
</protein>
<dbReference type="Proteomes" id="UP000887116">
    <property type="component" value="Unassembled WGS sequence"/>
</dbReference>
<sequence>MMLCEICKTIDKSLPSSQKLQLLLQYALENGLSMAERDLCEDIDFDEFRKNSTKCQVDIESEIEEMNYCSLAVDEDGLTNMNISLNEKREYESAIMK</sequence>
<evidence type="ECO:0000313" key="1">
    <source>
        <dbReference type="EMBL" id="GFR31325.1"/>
    </source>
</evidence>
<accession>A0A8X6HZA5</accession>
<proteinExistence type="predicted"/>
<comment type="caution">
    <text evidence="1">The sequence shown here is derived from an EMBL/GenBank/DDBJ whole genome shotgun (WGS) entry which is preliminary data.</text>
</comment>
<organism evidence="1 2">
    <name type="scientific">Trichonephila clavata</name>
    <name type="common">Joro spider</name>
    <name type="synonym">Nephila clavata</name>
    <dbReference type="NCBI Taxonomy" id="2740835"/>
    <lineage>
        <taxon>Eukaryota</taxon>
        <taxon>Metazoa</taxon>
        <taxon>Ecdysozoa</taxon>
        <taxon>Arthropoda</taxon>
        <taxon>Chelicerata</taxon>
        <taxon>Arachnida</taxon>
        <taxon>Araneae</taxon>
        <taxon>Araneomorphae</taxon>
        <taxon>Entelegynae</taxon>
        <taxon>Araneoidea</taxon>
        <taxon>Nephilidae</taxon>
        <taxon>Trichonephila</taxon>
    </lineage>
</organism>
<name>A0A8X6HZA5_TRICU</name>
<dbReference type="EMBL" id="BMAO01019562">
    <property type="protein sequence ID" value="GFR31325.1"/>
    <property type="molecule type" value="Genomic_DNA"/>
</dbReference>
<evidence type="ECO:0000313" key="2">
    <source>
        <dbReference type="Proteomes" id="UP000887116"/>
    </source>
</evidence>
<reference evidence="1" key="1">
    <citation type="submission" date="2020-07" db="EMBL/GenBank/DDBJ databases">
        <title>Multicomponent nature underlies the extraordinary mechanical properties of spider dragline silk.</title>
        <authorList>
            <person name="Kono N."/>
            <person name="Nakamura H."/>
            <person name="Mori M."/>
            <person name="Yoshida Y."/>
            <person name="Ohtoshi R."/>
            <person name="Malay A.D."/>
            <person name="Moran D.A.P."/>
            <person name="Tomita M."/>
            <person name="Numata K."/>
            <person name="Arakawa K."/>
        </authorList>
    </citation>
    <scope>NUCLEOTIDE SEQUENCE</scope>
</reference>
<dbReference type="AlphaFoldDB" id="A0A8X6HZA5"/>
<keyword evidence="2" id="KW-1185">Reference proteome</keyword>